<proteinExistence type="predicted"/>
<evidence type="ECO:0000313" key="1">
    <source>
        <dbReference type="EMBL" id="OGZ68140.1"/>
    </source>
</evidence>
<protein>
    <submittedName>
        <fullName evidence="1">Uncharacterized protein</fullName>
    </submittedName>
</protein>
<organism evidence="1 2">
    <name type="scientific">Candidatus Staskawiczbacteria bacterium RIFCSPHIGHO2_02_FULL_42_22</name>
    <dbReference type="NCBI Taxonomy" id="1802207"/>
    <lineage>
        <taxon>Bacteria</taxon>
        <taxon>Candidatus Staskawicziibacteriota</taxon>
    </lineage>
</organism>
<dbReference type="EMBL" id="MHOT01000025">
    <property type="protein sequence ID" value="OGZ68140.1"/>
    <property type="molecule type" value="Genomic_DNA"/>
</dbReference>
<reference evidence="1 2" key="1">
    <citation type="journal article" date="2016" name="Nat. Commun.">
        <title>Thousands of microbial genomes shed light on interconnected biogeochemical processes in an aquifer system.</title>
        <authorList>
            <person name="Anantharaman K."/>
            <person name="Brown C.T."/>
            <person name="Hug L.A."/>
            <person name="Sharon I."/>
            <person name="Castelle C.J."/>
            <person name="Probst A.J."/>
            <person name="Thomas B.C."/>
            <person name="Singh A."/>
            <person name="Wilkins M.J."/>
            <person name="Karaoz U."/>
            <person name="Brodie E.L."/>
            <person name="Williams K.H."/>
            <person name="Hubbard S.S."/>
            <person name="Banfield J.F."/>
        </authorList>
    </citation>
    <scope>NUCLEOTIDE SEQUENCE [LARGE SCALE GENOMIC DNA]</scope>
</reference>
<dbReference type="Proteomes" id="UP000178820">
    <property type="component" value="Unassembled WGS sequence"/>
</dbReference>
<name>A0A1G2I147_9BACT</name>
<sequence length="307" mass="35296">MSKSPEQQPELYCGDNQLLFASFLERDDTGAKRKFYQFFYSPRDERGRKMIDYILAKDPDELAASDVTLFKGDIHHCRVVREIDETSSSGLVEVTYDLPRWLTPIEIRANANGFVHVHMHFPEIEKLASFGYKPDGSLAGAVLSQDQDITDESDIDESQRRYTTRVVEEFLQSHPHAAVDEIEEIEDEASVQWERLNTGKDTVAQIRDDRIYFYDGQAAYDDNTVGASEQLEIGTVYEYLGDKYRVDLDSTGRSMITETVRENGRKRVVAFPLNIGEACEQLRERNSFYWAQIPWLEDIHAEVTPSQ</sequence>
<evidence type="ECO:0000313" key="2">
    <source>
        <dbReference type="Proteomes" id="UP000178820"/>
    </source>
</evidence>
<accession>A0A1G2I147</accession>
<comment type="caution">
    <text evidence="1">The sequence shown here is derived from an EMBL/GenBank/DDBJ whole genome shotgun (WGS) entry which is preliminary data.</text>
</comment>
<dbReference type="STRING" id="1802207.A3D44_00020"/>
<dbReference type="AlphaFoldDB" id="A0A1G2I147"/>
<gene>
    <name evidence="1" type="ORF">A3D44_00020</name>
</gene>